<dbReference type="EMBL" id="KK784914">
    <property type="protein sequence ID" value="KDO63259.1"/>
    <property type="molecule type" value="Genomic_DNA"/>
</dbReference>
<sequence length="84" mass="9375">MGLSAKLSMAAELFASMLESHQVSSALEPGLRIIRPISSAFLLSLKINNNNNKIFNRIVFISGIWNLQKITKKINKQESHASYT</sequence>
<protein>
    <submittedName>
        <fullName evidence="1">Uncharacterized protein</fullName>
    </submittedName>
</protein>
<dbReference type="Proteomes" id="UP000027120">
    <property type="component" value="Unassembled WGS sequence"/>
</dbReference>
<evidence type="ECO:0000313" key="2">
    <source>
        <dbReference type="Proteomes" id="UP000027120"/>
    </source>
</evidence>
<reference evidence="1 2" key="1">
    <citation type="submission" date="2014-04" db="EMBL/GenBank/DDBJ databases">
        <authorList>
            <consortium name="International Citrus Genome Consortium"/>
            <person name="Gmitter F."/>
            <person name="Chen C."/>
            <person name="Farmerie W."/>
            <person name="Harkins T."/>
            <person name="Desany B."/>
            <person name="Mohiuddin M."/>
            <person name="Kodira C."/>
            <person name="Borodovsky M."/>
            <person name="Lomsadze A."/>
            <person name="Burns P."/>
            <person name="Jenkins J."/>
            <person name="Prochnik S."/>
            <person name="Shu S."/>
            <person name="Chapman J."/>
            <person name="Pitluck S."/>
            <person name="Schmutz J."/>
            <person name="Rokhsar D."/>
        </authorList>
    </citation>
    <scope>NUCLEOTIDE SEQUENCE</scope>
</reference>
<keyword evidence="2" id="KW-1185">Reference proteome</keyword>
<evidence type="ECO:0000313" key="1">
    <source>
        <dbReference type="EMBL" id="KDO63259.1"/>
    </source>
</evidence>
<proteinExistence type="predicted"/>
<dbReference type="AlphaFoldDB" id="A0A067F7A8"/>
<gene>
    <name evidence="1" type="ORF">CISIN_1g046650mg</name>
</gene>
<organism evidence="1 2">
    <name type="scientific">Citrus sinensis</name>
    <name type="common">Sweet orange</name>
    <name type="synonym">Citrus aurantium var. sinensis</name>
    <dbReference type="NCBI Taxonomy" id="2711"/>
    <lineage>
        <taxon>Eukaryota</taxon>
        <taxon>Viridiplantae</taxon>
        <taxon>Streptophyta</taxon>
        <taxon>Embryophyta</taxon>
        <taxon>Tracheophyta</taxon>
        <taxon>Spermatophyta</taxon>
        <taxon>Magnoliopsida</taxon>
        <taxon>eudicotyledons</taxon>
        <taxon>Gunneridae</taxon>
        <taxon>Pentapetalae</taxon>
        <taxon>rosids</taxon>
        <taxon>malvids</taxon>
        <taxon>Sapindales</taxon>
        <taxon>Rutaceae</taxon>
        <taxon>Aurantioideae</taxon>
        <taxon>Citrus</taxon>
    </lineage>
</organism>
<accession>A0A067F7A8</accession>
<name>A0A067F7A8_CITSI</name>